<dbReference type="EMBL" id="JAFBDT010000004">
    <property type="protein sequence ID" value="MBM7561218.1"/>
    <property type="molecule type" value="Genomic_DNA"/>
</dbReference>
<dbReference type="InterPro" id="IPR050238">
    <property type="entry name" value="DNA_Rep/Repair_Clamp_Loader"/>
</dbReference>
<organism evidence="1 2">
    <name type="scientific">Fusibacter tunisiensis</name>
    <dbReference type="NCBI Taxonomy" id="1008308"/>
    <lineage>
        <taxon>Bacteria</taxon>
        <taxon>Bacillati</taxon>
        <taxon>Bacillota</taxon>
        <taxon>Clostridia</taxon>
        <taxon>Eubacteriales</taxon>
        <taxon>Eubacteriales Family XII. Incertae Sedis</taxon>
        <taxon>Fusibacter</taxon>
    </lineage>
</organism>
<evidence type="ECO:0000313" key="2">
    <source>
        <dbReference type="Proteomes" id="UP000767854"/>
    </source>
</evidence>
<gene>
    <name evidence="1" type="ORF">JOC49_000738</name>
</gene>
<keyword evidence="2" id="KW-1185">Reference proteome</keyword>
<dbReference type="RefSeq" id="WP_204662478.1">
    <property type="nucleotide sequence ID" value="NZ_JAFBDT010000004.1"/>
</dbReference>
<dbReference type="Proteomes" id="UP000767854">
    <property type="component" value="Unassembled WGS sequence"/>
</dbReference>
<protein>
    <submittedName>
        <fullName evidence="1">DNA polymerase-3 subunit delta</fullName>
        <ecNumber evidence="1">2.7.7.7</ecNumber>
    </submittedName>
</protein>
<dbReference type="InterPro" id="IPR027417">
    <property type="entry name" value="P-loop_NTPase"/>
</dbReference>
<sequence length="293" mass="33343">MQAYSEQLSFLVNALKQDKLSHSYIFSGTEHLAFARQFAKIILCKQEHTGCDSCSSCVKVNSDNHPDLMVVEPDGASIKNAQIEALQEFMIIKPFENEKKIAIVHLSHLMTESAQNRLLKVLEEPPAHAVLIFLTKHMEGLLETVKSRCQIVGFNGEMEVESSDVAYETLLNQAADFVLSLENRDVGRLLAFGVYAKQEKKHFPMFLSMVAVLLRDLMIYRETGNKELIHKENLTILETRGQLMKSSGQLSKKAMIDFILTIDQVEQKIKNNMNFDLTVDNLLFHFIEYEEGK</sequence>
<name>A0ABS2MP85_9FIRM</name>
<keyword evidence="1" id="KW-0808">Transferase</keyword>
<dbReference type="PANTHER" id="PTHR11669">
    <property type="entry name" value="REPLICATION FACTOR C / DNA POLYMERASE III GAMMA-TAU SUBUNIT"/>
    <property type="match status" value="1"/>
</dbReference>
<accession>A0ABS2MP85</accession>
<evidence type="ECO:0000313" key="1">
    <source>
        <dbReference type="EMBL" id="MBM7561218.1"/>
    </source>
</evidence>
<dbReference type="Gene3D" id="3.40.50.300">
    <property type="entry name" value="P-loop containing nucleotide triphosphate hydrolases"/>
    <property type="match status" value="1"/>
</dbReference>
<dbReference type="Pfam" id="PF13177">
    <property type="entry name" value="DNA_pol3_delta2"/>
    <property type="match status" value="1"/>
</dbReference>
<dbReference type="SUPFAM" id="SSF52540">
    <property type="entry name" value="P-loop containing nucleoside triphosphate hydrolases"/>
    <property type="match status" value="1"/>
</dbReference>
<proteinExistence type="predicted"/>
<keyword evidence="1" id="KW-0548">Nucleotidyltransferase</keyword>
<reference evidence="1 2" key="1">
    <citation type="submission" date="2021-01" db="EMBL/GenBank/DDBJ databases">
        <title>Genomic Encyclopedia of Type Strains, Phase IV (KMG-IV): sequencing the most valuable type-strain genomes for metagenomic binning, comparative biology and taxonomic classification.</title>
        <authorList>
            <person name="Goeker M."/>
        </authorList>
    </citation>
    <scope>NUCLEOTIDE SEQUENCE [LARGE SCALE GENOMIC DNA]</scope>
    <source>
        <strain evidence="1 2">DSM 24436</strain>
    </source>
</reference>
<dbReference type="EC" id="2.7.7.7" evidence="1"/>
<dbReference type="GO" id="GO:0003887">
    <property type="term" value="F:DNA-directed DNA polymerase activity"/>
    <property type="evidence" value="ECO:0007669"/>
    <property type="project" value="UniProtKB-EC"/>
</dbReference>
<comment type="caution">
    <text evidence="1">The sequence shown here is derived from an EMBL/GenBank/DDBJ whole genome shotgun (WGS) entry which is preliminary data.</text>
</comment>
<dbReference type="PANTHER" id="PTHR11669:SF8">
    <property type="entry name" value="DNA POLYMERASE III SUBUNIT DELTA"/>
    <property type="match status" value="1"/>
</dbReference>